<reference evidence="1" key="1">
    <citation type="journal article" date="2021" name="Microb. Physiol.">
        <title>Proteogenomic Insights into the Physiology of Marine, Sulfate-Reducing, Filamentous Desulfonema limicola and Desulfonema magnum.</title>
        <authorList>
            <person name="Schnaars V."/>
            <person name="Wohlbrand L."/>
            <person name="Scheve S."/>
            <person name="Hinrichs C."/>
            <person name="Reinhardt R."/>
            <person name="Rabus R."/>
        </authorList>
    </citation>
    <scope>NUCLEOTIDE SEQUENCE</scope>
    <source>
        <strain evidence="1">4be13</strain>
    </source>
</reference>
<gene>
    <name evidence="1" type="ORF">dnm_068710</name>
</gene>
<protein>
    <submittedName>
        <fullName evidence="1">Uncharacterized protein</fullName>
    </submittedName>
</protein>
<dbReference type="AlphaFoldDB" id="A0A975GRB5"/>
<dbReference type="Proteomes" id="UP000663722">
    <property type="component" value="Chromosome"/>
</dbReference>
<sequence>MLRICRPYRAWRGGLQTCCYKYAALTGLSQSFPKSVIISKNFIFAFCENKIFALRINS</sequence>
<keyword evidence="2" id="KW-1185">Reference proteome</keyword>
<dbReference type="KEGG" id="dmm:dnm_068710"/>
<accession>A0A975GRB5</accession>
<proteinExistence type="predicted"/>
<dbReference type="EMBL" id="CP061800">
    <property type="protein sequence ID" value="QTA90809.1"/>
    <property type="molecule type" value="Genomic_DNA"/>
</dbReference>
<evidence type="ECO:0000313" key="1">
    <source>
        <dbReference type="EMBL" id="QTA90809.1"/>
    </source>
</evidence>
<name>A0A975GRB5_9BACT</name>
<evidence type="ECO:0000313" key="2">
    <source>
        <dbReference type="Proteomes" id="UP000663722"/>
    </source>
</evidence>
<organism evidence="1 2">
    <name type="scientific">Desulfonema magnum</name>
    <dbReference type="NCBI Taxonomy" id="45655"/>
    <lineage>
        <taxon>Bacteria</taxon>
        <taxon>Pseudomonadati</taxon>
        <taxon>Thermodesulfobacteriota</taxon>
        <taxon>Desulfobacteria</taxon>
        <taxon>Desulfobacterales</taxon>
        <taxon>Desulfococcaceae</taxon>
        <taxon>Desulfonema</taxon>
    </lineage>
</organism>